<reference evidence="2" key="1">
    <citation type="submission" date="2014-01" db="EMBL/GenBank/DDBJ databases">
        <title>The Genome Sequence of Anopheles melas CM1001059_A (V2).</title>
        <authorList>
            <consortium name="The Broad Institute Genomics Platform"/>
            <person name="Neafsey D.E."/>
            <person name="Besansky N."/>
            <person name="Howell P."/>
            <person name="Walton C."/>
            <person name="Young S.K."/>
            <person name="Zeng Q."/>
            <person name="Gargeya S."/>
            <person name="Fitzgerald M."/>
            <person name="Haas B."/>
            <person name="Abouelleil A."/>
            <person name="Allen A.W."/>
            <person name="Alvarado L."/>
            <person name="Arachchi H.M."/>
            <person name="Berlin A.M."/>
            <person name="Chapman S.B."/>
            <person name="Gainer-Dewar J."/>
            <person name="Goldberg J."/>
            <person name="Griggs A."/>
            <person name="Gujja S."/>
            <person name="Hansen M."/>
            <person name="Howarth C."/>
            <person name="Imamovic A."/>
            <person name="Ireland A."/>
            <person name="Larimer J."/>
            <person name="McCowan C."/>
            <person name="Murphy C."/>
            <person name="Pearson M."/>
            <person name="Poon T.W."/>
            <person name="Priest M."/>
            <person name="Roberts A."/>
            <person name="Saif S."/>
            <person name="Shea T."/>
            <person name="Sisk P."/>
            <person name="Sykes S."/>
            <person name="Wortman J."/>
            <person name="Nusbaum C."/>
            <person name="Birren B."/>
        </authorList>
    </citation>
    <scope>NUCLEOTIDE SEQUENCE [LARGE SCALE GENOMIC DNA]</scope>
    <source>
        <strain evidence="2">CM1001059</strain>
    </source>
</reference>
<sequence length="247" mass="27869">MFSRAPRYERRLDALLEHRDPVGRGEPSVPLDVVHARLQVAVALGQIDLQQVAQQILQLRAEVRREAHLAADDLFVDLDRLVGEEGRIAGRHLVHQHAERPPVDRLVVALAQDDLGREILGRAAQRPGSALDALGEAEIGHLQVALRVDQQVFRLQIAIDQVEIVQILERQHNLGGVEARVRLREAAHLSQVREHLAARHVLQHHVQWNLRLTRNGNEIACKMRFSFSVCSTCFSLTTFCLSRIFIA</sequence>
<dbReference type="Proteomes" id="UP000075902">
    <property type="component" value="Unassembled WGS sequence"/>
</dbReference>
<dbReference type="AntiFam" id="ANF00226">
    <property type="entry name" value="Shadow ORF (opposite pknB)"/>
</dbReference>
<reference evidence="1" key="2">
    <citation type="submission" date="2020-05" db="UniProtKB">
        <authorList>
            <consortium name="EnsemblMetazoa"/>
        </authorList>
    </citation>
    <scope>IDENTIFICATION</scope>
    <source>
        <strain evidence="1">CM1001059</strain>
    </source>
</reference>
<evidence type="ECO:0000313" key="1">
    <source>
        <dbReference type="EnsemblMetazoa" id="AMEC004186-PA"/>
    </source>
</evidence>
<organism evidence="1 2">
    <name type="scientific">Anopheles melas</name>
    <dbReference type="NCBI Taxonomy" id="34690"/>
    <lineage>
        <taxon>Eukaryota</taxon>
        <taxon>Metazoa</taxon>
        <taxon>Ecdysozoa</taxon>
        <taxon>Arthropoda</taxon>
        <taxon>Hexapoda</taxon>
        <taxon>Insecta</taxon>
        <taxon>Pterygota</taxon>
        <taxon>Neoptera</taxon>
        <taxon>Endopterygota</taxon>
        <taxon>Diptera</taxon>
        <taxon>Nematocera</taxon>
        <taxon>Culicoidea</taxon>
        <taxon>Culicidae</taxon>
        <taxon>Anophelinae</taxon>
        <taxon>Anopheles</taxon>
    </lineage>
</organism>
<dbReference type="AlphaFoldDB" id="A0A182TKX5"/>
<dbReference type="EnsemblMetazoa" id="AMEC004186-RA">
    <property type="protein sequence ID" value="AMEC004186-PA"/>
    <property type="gene ID" value="AMEC004186"/>
</dbReference>
<proteinExistence type="predicted"/>
<protein>
    <submittedName>
        <fullName evidence="1">Uncharacterized protein</fullName>
    </submittedName>
</protein>
<dbReference type="VEuPathDB" id="VectorBase:AMEC004186"/>
<keyword evidence="2" id="KW-1185">Reference proteome</keyword>
<accession>A0A182TKX5</accession>
<name>A0A182TKX5_9DIPT</name>
<evidence type="ECO:0000313" key="2">
    <source>
        <dbReference type="Proteomes" id="UP000075902"/>
    </source>
</evidence>